<gene>
    <name evidence="1" type="ORF">L210DRAFT_836449</name>
</gene>
<feature type="non-terminal residue" evidence="1">
    <location>
        <position position="237"/>
    </location>
</feature>
<keyword evidence="2" id="KW-1185">Reference proteome</keyword>
<dbReference type="EMBL" id="WHUW01000129">
    <property type="protein sequence ID" value="KAF8422289.1"/>
    <property type="molecule type" value="Genomic_DNA"/>
</dbReference>
<dbReference type="Proteomes" id="UP001194468">
    <property type="component" value="Unassembled WGS sequence"/>
</dbReference>
<reference evidence="1" key="2">
    <citation type="journal article" date="2020" name="Nat. Commun.">
        <title>Large-scale genome sequencing of mycorrhizal fungi provides insights into the early evolution of symbiotic traits.</title>
        <authorList>
            <person name="Miyauchi S."/>
            <person name="Kiss E."/>
            <person name="Kuo A."/>
            <person name="Drula E."/>
            <person name="Kohler A."/>
            <person name="Sanchez-Garcia M."/>
            <person name="Morin E."/>
            <person name="Andreopoulos B."/>
            <person name="Barry K.W."/>
            <person name="Bonito G."/>
            <person name="Buee M."/>
            <person name="Carver A."/>
            <person name="Chen C."/>
            <person name="Cichocki N."/>
            <person name="Clum A."/>
            <person name="Culley D."/>
            <person name="Crous P.W."/>
            <person name="Fauchery L."/>
            <person name="Girlanda M."/>
            <person name="Hayes R.D."/>
            <person name="Keri Z."/>
            <person name="LaButti K."/>
            <person name="Lipzen A."/>
            <person name="Lombard V."/>
            <person name="Magnuson J."/>
            <person name="Maillard F."/>
            <person name="Murat C."/>
            <person name="Nolan M."/>
            <person name="Ohm R.A."/>
            <person name="Pangilinan J."/>
            <person name="Pereira M.F."/>
            <person name="Perotto S."/>
            <person name="Peter M."/>
            <person name="Pfister S."/>
            <person name="Riley R."/>
            <person name="Sitrit Y."/>
            <person name="Stielow J.B."/>
            <person name="Szollosi G."/>
            <person name="Zifcakova L."/>
            <person name="Stursova M."/>
            <person name="Spatafora J.W."/>
            <person name="Tedersoo L."/>
            <person name="Vaario L.M."/>
            <person name="Yamada A."/>
            <person name="Yan M."/>
            <person name="Wang P."/>
            <person name="Xu J."/>
            <person name="Bruns T."/>
            <person name="Baldrian P."/>
            <person name="Vilgalys R."/>
            <person name="Dunand C."/>
            <person name="Henrissat B."/>
            <person name="Grigoriev I.V."/>
            <person name="Hibbett D."/>
            <person name="Nagy L.G."/>
            <person name="Martin F.M."/>
        </authorList>
    </citation>
    <scope>NUCLEOTIDE SEQUENCE</scope>
    <source>
        <strain evidence="1">BED1</strain>
    </source>
</reference>
<sequence>DTNELLLKLDEFRSGLDEGDEDLPAGFIDKLEELRDKLQDTKHTSFSRVDPMTLLSLKISSGPLFLTSEKRQAIEGLGPSPQGVVRDHVATVTEAGCRILINILLLRVESTMCLGAMTVNIIPEFPLPRTIFKQDSGRYSCSGVVDFLVTKLPARYTEYLLGDPTTALANPEFIDHGPMTSNIFEAKRDNVRAALPQAAIAAASYCQLQNLTFMTVYVRIRDVVTSGEQWVIFAYKR</sequence>
<feature type="non-terminal residue" evidence="1">
    <location>
        <position position="1"/>
    </location>
</feature>
<dbReference type="AlphaFoldDB" id="A0AAD4BEF9"/>
<reference evidence="1" key="1">
    <citation type="submission" date="2019-10" db="EMBL/GenBank/DDBJ databases">
        <authorList>
            <consortium name="DOE Joint Genome Institute"/>
            <person name="Kuo A."/>
            <person name="Miyauchi S."/>
            <person name="Kiss E."/>
            <person name="Drula E."/>
            <person name="Kohler A."/>
            <person name="Sanchez-Garcia M."/>
            <person name="Andreopoulos B."/>
            <person name="Barry K.W."/>
            <person name="Bonito G."/>
            <person name="Buee M."/>
            <person name="Carver A."/>
            <person name="Chen C."/>
            <person name="Cichocki N."/>
            <person name="Clum A."/>
            <person name="Culley D."/>
            <person name="Crous P.W."/>
            <person name="Fauchery L."/>
            <person name="Girlanda M."/>
            <person name="Hayes R."/>
            <person name="Keri Z."/>
            <person name="LaButti K."/>
            <person name="Lipzen A."/>
            <person name="Lombard V."/>
            <person name="Magnuson J."/>
            <person name="Maillard F."/>
            <person name="Morin E."/>
            <person name="Murat C."/>
            <person name="Nolan M."/>
            <person name="Ohm R."/>
            <person name="Pangilinan J."/>
            <person name="Pereira M."/>
            <person name="Perotto S."/>
            <person name="Peter M."/>
            <person name="Riley R."/>
            <person name="Sitrit Y."/>
            <person name="Stielow B."/>
            <person name="Szollosi G."/>
            <person name="Zifcakova L."/>
            <person name="Stursova M."/>
            <person name="Spatafora J.W."/>
            <person name="Tedersoo L."/>
            <person name="Vaario L.-M."/>
            <person name="Yamada A."/>
            <person name="Yan M."/>
            <person name="Wang P."/>
            <person name="Xu J."/>
            <person name="Bruns T."/>
            <person name="Baldrian P."/>
            <person name="Vilgalys R."/>
            <person name="Henrissat B."/>
            <person name="Grigoriev I.V."/>
            <person name="Hibbett D."/>
            <person name="Nagy L.G."/>
            <person name="Martin F.M."/>
        </authorList>
    </citation>
    <scope>NUCLEOTIDE SEQUENCE</scope>
    <source>
        <strain evidence="1">BED1</strain>
    </source>
</reference>
<accession>A0AAD4BEF9</accession>
<evidence type="ECO:0000313" key="2">
    <source>
        <dbReference type="Proteomes" id="UP001194468"/>
    </source>
</evidence>
<evidence type="ECO:0000313" key="1">
    <source>
        <dbReference type="EMBL" id="KAF8422289.1"/>
    </source>
</evidence>
<organism evidence="1 2">
    <name type="scientific">Boletus edulis BED1</name>
    <dbReference type="NCBI Taxonomy" id="1328754"/>
    <lineage>
        <taxon>Eukaryota</taxon>
        <taxon>Fungi</taxon>
        <taxon>Dikarya</taxon>
        <taxon>Basidiomycota</taxon>
        <taxon>Agaricomycotina</taxon>
        <taxon>Agaricomycetes</taxon>
        <taxon>Agaricomycetidae</taxon>
        <taxon>Boletales</taxon>
        <taxon>Boletineae</taxon>
        <taxon>Boletaceae</taxon>
        <taxon>Boletoideae</taxon>
        <taxon>Boletus</taxon>
    </lineage>
</organism>
<proteinExistence type="predicted"/>
<comment type="caution">
    <text evidence="1">The sequence shown here is derived from an EMBL/GenBank/DDBJ whole genome shotgun (WGS) entry which is preliminary data.</text>
</comment>
<name>A0AAD4BEF9_BOLED</name>
<protein>
    <submittedName>
        <fullName evidence="1">Uncharacterized protein</fullName>
    </submittedName>
</protein>